<evidence type="ECO:0000256" key="7">
    <source>
        <dbReference type="ARBA" id="ARBA00024867"/>
    </source>
</evidence>
<dbReference type="InterPro" id="IPR016032">
    <property type="entry name" value="Sig_transdc_resp-reg_C-effctor"/>
</dbReference>
<dbReference type="SMART" id="SM00862">
    <property type="entry name" value="Trans_reg_C"/>
    <property type="match status" value="1"/>
</dbReference>
<dbReference type="SMART" id="SM00448">
    <property type="entry name" value="REC"/>
    <property type="match status" value="1"/>
</dbReference>
<organism evidence="12 13">
    <name type="scientific">Clostridium brassicae</name>
    <dbReference type="NCBI Taxonomy" id="2999072"/>
    <lineage>
        <taxon>Bacteria</taxon>
        <taxon>Bacillati</taxon>
        <taxon>Bacillota</taxon>
        <taxon>Clostridia</taxon>
        <taxon>Eubacteriales</taxon>
        <taxon>Clostridiaceae</taxon>
        <taxon>Clostridium</taxon>
    </lineage>
</organism>
<protein>
    <recommendedName>
        <fullName evidence="1">Stage 0 sporulation protein A homolog</fullName>
    </recommendedName>
</protein>
<dbReference type="CDD" id="cd00383">
    <property type="entry name" value="trans_reg_C"/>
    <property type="match status" value="1"/>
</dbReference>
<feature type="domain" description="OmpR/PhoB-type" evidence="11">
    <location>
        <begin position="134"/>
        <end position="229"/>
    </location>
</feature>
<dbReference type="RefSeq" id="WP_268060963.1">
    <property type="nucleotide sequence ID" value="NZ_JAPQFJ010000006.1"/>
</dbReference>
<name>A0ABT4DBD7_9CLOT</name>
<dbReference type="InterPro" id="IPR001789">
    <property type="entry name" value="Sig_transdc_resp-reg_receiver"/>
</dbReference>
<dbReference type="PANTHER" id="PTHR48111">
    <property type="entry name" value="REGULATOR OF RPOS"/>
    <property type="match status" value="1"/>
</dbReference>
<evidence type="ECO:0000256" key="3">
    <source>
        <dbReference type="ARBA" id="ARBA00023012"/>
    </source>
</evidence>
<dbReference type="PROSITE" id="PS51755">
    <property type="entry name" value="OMPR_PHOB"/>
    <property type="match status" value="1"/>
</dbReference>
<keyword evidence="4" id="KW-0805">Transcription regulation</keyword>
<gene>
    <name evidence="12" type="ORF">OW729_08045</name>
</gene>
<evidence type="ECO:0000256" key="4">
    <source>
        <dbReference type="ARBA" id="ARBA00023015"/>
    </source>
</evidence>
<dbReference type="PANTHER" id="PTHR48111:SF40">
    <property type="entry name" value="PHOSPHATE REGULON TRANSCRIPTIONAL REGULATORY PROTEIN PHOB"/>
    <property type="match status" value="1"/>
</dbReference>
<evidence type="ECO:0000256" key="5">
    <source>
        <dbReference type="ARBA" id="ARBA00023125"/>
    </source>
</evidence>
<dbReference type="InterPro" id="IPR011006">
    <property type="entry name" value="CheY-like_superfamily"/>
</dbReference>
<dbReference type="PROSITE" id="PS50110">
    <property type="entry name" value="RESPONSE_REGULATORY"/>
    <property type="match status" value="1"/>
</dbReference>
<evidence type="ECO:0000256" key="9">
    <source>
        <dbReference type="PROSITE-ProRule" id="PRU01091"/>
    </source>
</evidence>
<comment type="function">
    <text evidence="7">May play the central regulatory role in sporulation. It may be an element of the effector pathway responsible for the activation of sporulation genes in response to nutritional stress. Spo0A may act in concert with spo0H (a sigma factor) to control the expression of some genes that are critical to the sporulation process.</text>
</comment>
<feature type="DNA-binding region" description="OmpR/PhoB-type" evidence="9">
    <location>
        <begin position="134"/>
        <end position="229"/>
    </location>
</feature>
<sequence>MEYKKILIIEDEKPIAELLAYRLKKELFEIRIASKGAEGIKLVEKFKPNIILLDLMLPDISGLEVCKQITITNNNIPIVMITAKSDITDKIVGLEFGADDYITKPFDLREVVARVKSILRRIDQMNKPLEEKDKNVICLGDIKILKNEHIVKNKNESIKLTPKEYDLLVVLYESKGKVLTRSQILDTIWGYDYVGGTRTVDIHVQRLRKKLGNNDLIITVFGVGYKINLGS</sequence>
<evidence type="ECO:0000256" key="2">
    <source>
        <dbReference type="ARBA" id="ARBA00022553"/>
    </source>
</evidence>
<keyword evidence="3" id="KW-0902">Two-component regulatory system</keyword>
<evidence type="ECO:0000259" key="11">
    <source>
        <dbReference type="PROSITE" id="PS51755"/>
    </source>
</evidence>
<evidence type="ECO:0000256" key="8">
    <source>
        <dbReference type="PROSITE-ProRule" id="PRU00169"/>
    </source>
</evidence>
<keyword evidence="13" id="KW-1185">Reference proteome</keyword>
<dbReference type="Gene3D" id="1.10.10.10">
    <property type="entry name" value="Winged helix-like DNA-binding domain superfamily/Winged helix DNA-binding domain"/>
    <property type="match status" value="1"/>
</dbReference>
<feature type="domain" description="Response regulatory" evidence="10">
    <location>
        <begin position="5"/>
        <end position="119"/>
    </location>
</feature>
<evidence type="ECO:0000256" key="1">
    <source>
        <dbReference type="ARBA" id="ARBA00018672"/>
    </source>
</evidence>
<dbReference type="InterPro" id="IPR001867">
    <property type="entry name" value="OmpR/PhoB-type_DNA-bd"/>
</dbReference>
<dbReference type="Pfam" id="PF00486">
    <property type="entry name" value="Trans_reg_C"/>
    <property type="match status" value="1"/>
</dbReference>
<proteinExistence type="predicted"/>
<evidence type="ECO:0000313" key="12">
    <source>
        <dbReference type="EMBL" id="MCY6958551.1"/>
    </source>
</evidence>
<dbReference type="SUPFAM" id="SSF52172">
    <property type="entry name" value="CheY-like"/>
    <property type="match status" value="1"/>
</dbReference>
<dbReference type="Proteomes" id="UP001144612">
    <property type="component" value="Unassembled WGS sequence"/>
</dbReference>
<keyword evidence="6" id="KW-0804">Transcription</keyword>
<accession>A0ABT4DBD7</accession>
<dbReference type="SUPFAM" id="SSF46894">
    <property type="entry name" value="C-terminal effector domain of the bipartite response regulators"/>
    <property type="match status" value="1"/>
</dbReference>
<dbReference type="Gene3D" id="6.10.250.690">
    <property type="match status" value="1"/>
</dbReference>
<dbReference type="Pfam" id="PF00072">
    <property type="entry name" value="Response_reg"/>
    <property type="match status" value="1"/>
</dbReference>
<dbReference type="InterPro" id="IPR039420">
    <property type="entry name" value="WalR-like"/>
</dbReference>
<keyword evidence="5 9" id="KW-0238">DNA-binding</keyword>
<evidence type="ECO:0000313" key="13">
    <source>
        <dbReference type="Proteomes" id="UP001144612"/>
    </source>
</evidence>
<dbReference type="EMBL" id="JAPQFJ010000006">
    <property type="protein sequence ID" value="MCY6958551.1"/>
    <property type="molecule type" value="Genomic_DNA"/>
</dbReference>
<dbReference type="InterPro" id="IPR036388">
    <property type="entry name" value="WH-like_DNA-bd_sf"/>
</dbReference>
<feature type="modified residue" description="4-aspartylphosphate" evidence="8">
    <location>
        <position position="54"/>
    </location>
</feature>
<evidence type="ECO:0000256" key="6">
    <source>
        <dbReference type="ARBA" id="ARBA00023163"/>
    </source>
</evidence>
<dbReference type="Gene3D" id="3.40.50.2300">
    <property type="match status" value="1"/>
</dbReference>
<comment type="caution">
    <text evidence="12">The sequence shown here is derived from an EMBL/GenBank/DDBJ whole genome shotgun (WGS) entry which is preliminary data.</text>
</comment>
<evidence type="ECO:0000259" key="10">
    <source>
        <dbReference type="PROSITE" id="PS50110"/>
    </source>
</evidence>
<reference evidence="12" key="1">
    <citation type="submission" date="2022-12" db="EMBL/GenBank/DDBJ databases">
        <title>Clostridium sp. nov., isolated from industrial wastewater.</title>
        <authorList>
            <person name="Jiayan W."/>
        </authorList>
    </citation>
    <scope>NUCLEOTIDE SEQUENCE</scope>
    <source>
        <strain evidence="12">ZC22-4</strain>
    </source>
</reference>
<keyword evidence="2 8" id="KW-0597">Phosphoprotein</keyword>